<dbReference type="NCBIfam" id="TIGR03168">
    <property type="entry name" value="1-PFK"/>
    <property type="match status" value="1"/>
</dbReference>
<accession>A0ABX5ADG4</accession>
<name>A0ABX5ADG4_RATRA</name>
<dbReference type="InterPro" id="IPR029056">
    <property type="entry name" value="Ribokinase-like"/>
</dbReference>
<dbReference type="Gene3D" id="3.40.1190.20">
    <property type="match status" value="1"/>
</dbReference>
<proteinExistence type="inferred from homology"/>
<dbReference type="Gene3D" id="3.40.930.10">
    <property type="entry name" value="Mannitol-specific EII, Chain A"/>
    <property type="match status" value="1"/>
</dbReference>
<keyword evidence="3" id="KW-0547">Nucleotide-binding</keyword>
<evidence type="ECO:0000256" key="1">
    <source>
        <dbReference type="ARBA" id="ARBA00010688"/>
    </source>
</evidence>
<evidence type="ECO:0000256" key="4">
    <source>
        <dbReference type="ARBA" id="ARBA00022777"/>
    </source>
</evidence>
<keyword evidence="8" id="KW-1185">Reference proteome</keyword>
<dbReference type="Pfam" id="PF00294">
    <property type="entry name" value="PfkB"/>
    <property type="match status" value="1"/>
</dbReference>
<keyword evidence="2" id="KW-0808">Transferase</keyword>
<organism evidence="7 8">
    <name type="scientific">Rathayibacter rathayi</name>
    <name type="common">Corynebacterium rathayi</name>
    <dbReference type="NCBI Taxonomy" id="33887"/>
    <lineage>
        <taxon>Bacteria</taxon>
        <taxon>Bacillati</taxon>
        <taxon>Actinomycetota</taxon>
        <taxon>Actinomycetes</taxon>
        <taxon>Micrococcales</taxon>
        <taxon>Microbacteriaceae</taxon>
        <taxon>Rathayibacter</taxon>
    </lineage>
</organism>
<dbReference type="InterPro" id="IPR002173">
    <property type="entry name" value="Carboh/pur_kinase_PfkB_CS"/>
</dbReference>
<protein>
    <submittedName>
        <fullName evidence="7">1-phosphofructokinase</fullName>
    </submittedName>
</protein>
<comment type="caution">
    <text evidence="7">The sequence shown here is derived from an EMBL/GenBank/DDBJ whole genome shotgun (WGS) entry which is preliminary data.</text>
</comment>
<evidence type="ECO:0000256" key="5">
    <source>
        <dbReference type="ARBA" id="ARBA00022840"/>
    </source>
</evidence>
<evidence type="ECO:0000313" key="8">
    <source>
        <dbReference type="Proteomes" id="UP000239698"/>
    </source>
</evidence>
<dbReference type="CDD" id="cd00211">
    <property type="entry name" value="PTS_IIA_fru"/>
    <property type="match status" value="1"/>
</dbReference>
<dbReference type="PANTHER" id="PTHR46566">
    <property type="entry name" value="1-PHOSPHOFRUCTOKINASE-RELATED"/>
    <property type="match status" value="1"/>
</dbReference>
<dbReference type="InterPro" id="IPR002178">
    <property type="entry name" value="PTS_EIIA_type-2_dom"/>
</dbReference>
<dbReference type="SUPFAM" id="SSF55804">
    <property type="entry name" value="Phoshotransferase/anion transport protein"/>
    <property type="match status" value="1"/>
</dbReference>
<evidence type="ECO:0000259" key="6">
    <source>
        <dbReference type="PROSITE" id="PS51094"/>
    </source>
</evidence>
<reference evidence="7 8" key="1">
    <citation type="submission" date="2018-02" db="EMBL/GenBank/DDBJ databases">
        <title>Bacteriophage NCPPB3778 and a type I-E CRISPR drive the evolution of the US Biological Select Agent, Rathayibacter toxicus.</title>
        <authorList>
            <person name="Davis E.W.II."/>
            <person name="Tabima J.F."/>
            <person name="Weisberg A.J."/>
            <person name="Lopes L.D."/>
            <person name="Wiseman M.S."/>
            <person name="Wiseman M.S."/>
            <person name="Pupko T."/>
            <person name="Belcher M.S."/>
            <person name="Sechler A.J."/>
            <person name="Tancos M.A."/>
            <person name="Schroeder B.K."/>
            <person name="Murray T.D."/>
            <person name="Luster D.G."/>
            <person name="Schneider W.L."/>
            <person name="Rogers E."/>
            <person name="Andreote F.D."/>
            <person name="Grunwald N.J."/>
            <person name="Putnam M.L."/>
            <person name="Chang J.H."/>
        </authorList>
    </citation>
    <scope>NUCLEOTIDE SEQUENCE [LARGE SCALE GENOMIC DNA]</scope>
    <source>
        <strain evidence="7 8">AY1D6</strain>
    </source>
</reference>
<dbReference type="RefSeq" id="WP_104275004.1">
    <property type="nucleotide sequence ID" value="NZ_PSVT01000005.1"/>
</dbReference>
<dbReference type="Proteomes" id="UP000239698">
    <property type="component" value="Unassembled WGS sequence"/>
</dbReference>
<dbReference type="EMBL" id="PSVT01000005">
    <property type="protein sequence ID" value="PPH78754.1"/>
    <property type="molecule type" value="Genomic_DNA"/>
</dbReference>
<comment type="similarity">
    <text evidence="1">Belongs to the carbohydrate kinase PfkB family.</text>
</comment>
<dbReference type="PANTHER" id="PTHR46566:SF2">
    <property type="entry name" value="ATP-DEPENDENT 6-PHOSPHOFRUCTOKINASE ISOZYME 2"/>
    <property type="match status" value="1"/>
</dbReference>
<dbReference type="SUPFAM" id="SSF53613">
    <property type="entry name" value="Ribokinase-like"/>
    <property type="match status" value="1"/>
</dbReference>
<dbReference type="InterPro" id="IPR023314">
    <property type="entry name" value="Myo_inos_IolC-like_sf"/>
</dbReference>
<dbReference type="InterPro" id="IPR016152">
    <property type="entry name" value="PTrfase/Anion_transptr"/>
</dbReference>
<feature type="domain" description="PTS EIIA type-2" evidence="6">
    <location>
        <begin position="251"/>
        <end position="396"/>
    </location>
</feature>
<dbReference type="InterPro" id="IPR011611">
    <property type="entry name" value="PfkB_dom"/>
</dbReference>
<gene>
    <name evidence="7" type="ORF">C5C40_04280</name>
</gene>
<dbReference type="PROSITE" id="PS00584">
    <property type="entry name" value="PFKB_KINASES_2"/>
    <property type="match status" value="1"/>
</dbReference>
<evidence type="ECO:0000313" key="7">
    <source>
        <dbReference type="EMBL" id="PPH78754.1"/>
    </source>
</evidence>
<sequence>MIVTVTANPSIDVTLSTSDFALGEVNRAHDVRRDPAGKGVNVARALARNGVDATAVYPADASTGLDLSAMLEAAGVRSASAAIGRPIRTNITVVDDRTGRTTKINEPGPTVTEEEAQVLSALIADHVSTAPRWLVACGSIPPGLGTDFYPALGRLARHFDVPLAVDTSGAPLTAIIAAGTATLVKPNLEELEELLGRTLTTVGDVVTGARELLGLPNARALVSLGERGALLVTARASWWAGAPTVVPLSTVGAGDSTLAGYLSAVDATKDEATAQLAKTLADAGRVTDLDGFLADVRDRESQMATGMPGGIGIPHARSSHVVSPSVAVGIAKQGVDFGAPDGPADLIFLIAAPDGADQAHLKILAQLARKLIHESFTGSLRAAASGQEVADIIAREVVVS</sequence>
<dbReference type="PROSITE" id="PS51094">
    <property type="entry name" value="PTS_EIIA_TYPE_2"/>
    <property type="match status" value="1"/>
</dbReference>
<dbReference type="InterPro" id="IPR017583">
    <property type="entry name" value="Tagatose/fructose_Pkinase"/>
</dbReference>
<keyword evidence="5" id="KW-0067">ATP-binding</keyword>
<evidence type="ECO:0000256" key="2">
    <source>
        <dbReference type="ARBA" id="ARBA00022679"/>
    </source>
</evidence>
<evidence type="ECO:0000256" key="3">
    <source>
        <dbReference type="ARBA" id="ARBA00022741"/>
    </source>
</evidence>
<keyword evidence="4" id="KW-0418">Kinase</keyword>
<dbReference type="Gene3D" id="2.20.150.10">
    <property type="entry name" value="putative 5-dehydro-2- deoxygluconokinase"/>
    <property type="match status" value="1"/>
</dbReference>
<dbReference type="CDD" id="cd01164">
    <property type="entry name" value="FruK_PfkB_like"/>
    <property type="match status" value="1"/>
</dbReference>